<dbReference type="Gene3D" id="1.10.3660.10">
    <property type="entry name" value="6-phosphogluconate dehydrogenase C-terminal like domain"/>
    <property type="match status" value="1"/>
</dbReference>
<dbReference type="InterPro" id="IPR008927">
    <property type="entry name" value="6-PGluconate_DH-like_C_sf"/>
</dbReference>
<keyword evidence="1 3" id="KW-0560">Oxidoreductase</keyword>
<accession>A0A0M4STL6</accession>
<dbReference type="EC" id="1.3.1.12" evidence="3"/>
<evidence type="ECO:0000259" key="2">
    <source>
        <dbReference type="PROSITE" id="PS51176"/>
    </source>
</evidence>
<dbReference type="Gene3D" id="3.40.50.720">
    <property type="entry name" value="NAD(P)-binding Rossmann-like Domain"/>
    <property type="match status" value="1"/>
</dbReference>
<keyword evidence="3" id="KW-0413">Isomerase</keyword>
<dbReference type="InterPro" id="IPR050812">
    <property type="entry name" value="Preph/Arog_dehydrog"/>
</dbReference>
<dbReference type="GO" id="GO:0004665">
    <property type="term" value="F:prephenate dehydrogenase (NADP+) activity"/>
    <property type="evidence" value="ECO:0007669"/>
    <property type="project" value="InterPro"/>
</dbReference>
<evidence type="ECO:0000313" key="4">
    <source>
        <dbReference type="Proteomes" id="UP000066049"/>
    </source>
</evidence>
<dbReference type="PATRIC" id="fig|199.248.peg.501"/>
<evidence type="ECO:0000313" key="3">
    <source>
        <dbReference type="EMBL" id="ALF47179.1"/>
    </source>
</evidence>
<dbReference type="AlphaFoldDB" id="A0A0M4STL6"/>
<dbReference type="InterPro" id="IPR046826">
    <property type="entry name" value="PDH_N"/>
</dbReference>
<organism evidence="3 4">
    <name type="scientific">Campylobacter concisus</name>
    <dbReference type="NCBI Taxonomy" id="199"/>
    <lineage>
        <taxon>Bacteria</taxon>
        <taxon>Pseudomonadati</taxon>
        <taxon>Campylobacterota</taxon>
        <taxon>Epsilonproteobacteria</taxon>
        <taxon>Campylobacterales</taxon>
        <taxon>Campylobacteraceae</taxon>
        <taxon>Campylobacter</taxon>
    </lineage>
</organism>
<name>A0A0M4STL6_9BACT</name>
<dbReference type="Proteomes" id="UP000066049">
    <property type="component" value="Chromosome"/>
</dbReference>
<protein>
    <submittedName>
        <fullName evidence="3">Chorismate mutase / prephenate dehydrogenase</fullName>
        <ecNumber evidence="3">1.3.1.12</ecNumber>
        <ecNumber evidence="3">5.4.99.5</ecNumber>
    </submittedName>
</protein>
<dbReference type="InterPro" id="IPR046825">
    <property type="entry name" value="PDH_C"/>
</dbReference>
<dbReference type="EC" id="5.4.99.5" evidence="3"/>
<dbReference type="FunFam" id="3.40.50.720:FF:000208">
    <property type="entry name" value="Prephenate dehydrogenase"/>
    <property type="match status" value="1"/>
</dbReference>
<gene>
    <name evidence="3" type="primary">tyrA</name>
    <name evidence="3" type="ORF">CCON33237_0474</name>
</gene>
<dbReference type="GeneID" id="28662144"/>
<feature type="domain" description="Prephenate/arogenate dehydrogenase" evidence="2">
    <location>
        <begin position="1"/>
        <end position="276"/>
    </location>
</feature>
<dbReference type="SUPFAM" id="SSF51735">
    <property type="entry name" value="NAD(P)-binding Rossmann-fold domains"/>
    <property type="match status" value="1"/>
</dbReference>
<dbReference type="GO" id="GO:0006571">
    <property type="term" value="P:tyrosine biosynthetic process"/>
    <property type="evidence" value="ECO:0007669"/>
    <property type="project" value="InterPro"/>
</dbReference>
<dbReference type="GO" id="GO:0070403">
    <property type="term" value="F:NAD+ binding"/>
    <property type="evidence" value="ECO:0007669"/>
    <property type="project" value="InterPro"/>
</dbReference>
<dbReference type="PANTHER" id="PTHR21363">
    <property type="entry name" value="PREPHENATE DEHYDROGENASE"/>
    <property type="match status" value="1"/>
</dbReference>
<dbReference type="KEGG" id="ccoc:CCON33237_0474"/>
<proteinExistence type="predicted"/>
<dbReference type="RefSeq" id="WP_054196233.1">
    <property type="nucleotide sequence ID" value="NZ_CABPUF010000003.1"/>
</dbReference>
<dbReference type="GO" id="GO:0004106">
    <property type="term" value="F:chorismate mutase activity"/>
    <property type="evidence" value="ECO:0007669"/>
    <property type="project" value="UniProtKB-EC"/>
</dbReference>
<dbReference type="EMBL" id="CP012541">
    <property type="protein sequence ID" value="ALF47179.1"/>
    <property type="molecule type" value="Genomic_DNA"/>
</dbReference>
<reference evidence="4" key="1">
    <citation type="submission" date="2015-08" db="EMBL/GenBank/DDBJ databases">
        <title>Comparative genomics of the Campylobacter concisus group.</title>
        <authorList>
            <person name="Miller W.G."/>
            <person name="Yee E."/>
            <person name="Chapman M.H."/>
            <person name="Huynh S."/>
            <person name="Bono J.L."/>
            <person name="On S.L.W."/>
            <person name="St Leger J."/>
            <person name="Foster G."/>
            <person name="Parker C.T."/>
        </authorList>
    </citation>
    <scope>NUCLEOTIDE SEQUENCE [LARGE SCALE GENOMIC DNA]</scope>
    <source>
        <strain evidence="4">ATCC 33237</strain>
    </source>
</reference>
<dbReference type="Pfam" id="PF02153">
    <property type="entry name" value="PDH_N"/>
    <property type="match status" value="1"/>
</dbReference>
<dbReference type="PROSITE" id="PS51176">
    <property type="entry name" value="PDH_ADH"/>
    <property type="match status" value="1"/>
</dbReference>
<dbReference type="InterPro" id="IPR003099">
    <property type="entry name" value="Prephen_DH"/>
</dbReference>
<sequence>MKIGIIGLGLMGGSLGLALKDEKLISCVSGYDKDENHSKKALELGLVHEILSIDEMKKKCDIIFLAVPVEAIVSIVQNLTDISEDTTIIDFGSTKQKIIEAVPEKIRKNFIPAHPMAGTEYSGPEAAFKSLYTGATIIVCDFAESAEKHVKRSVELFSCLGMKIIFMSAKEHDHHVGLISHLPHAIAFSLASGILKEEDKRHIVALGGPTFKGMIRVAKSSPFMWSDIFKQNKNNVVEAINMFEKELNLCKDLIKDERWDELFAWMSDARAVREIL</sequence>
<dbReference type="NCBIfam" id="NF006307">
    <property type="entry name" value="PRK08507.1"/>
    <property type="match status" value="1"/>
</dbReference>
<dbReference type="InterPro" id="IPR036291">
    <property type="entry name" value="NAD(P)-bd_dom_sf"/>
</dbReference>
<dbReference type="GO" id="GO:0008977">
    <property type="term" value="F:prephenate dehydrogenase (NAD+) activity"/>
    <property type="evidence" value="ECO:0007669"/>
    <property type="project" value="UniProtKB-EC"/>
</dbReference>
<dbReference type="SUPFAM" id="SSF48179">
    <property type="entry name" value="6-phosphogluconate dehydrogenase C-terminal domain-like"/>
    <property type="match status" value="1"/>
</dbReference>
<dbReference type="PANTHER" id="PTHR21363:SF0">
    <property type="entry name" value="PREPHENATE DEHYDROGENASE [NADP(+)]"/>
    <property type="match status" value="1"/>
</dbReference>
<dbReference type="Pfam" id="PF20463">
    <property type="entry name" value="PDH_C"/>
    <property type="match status" value="1"/>
</dbReference>
<evidence type="ECO:0000256" key="1">
    <source>
        <dbReference type="ARBA" id="ARBA00023002"/>
    </source>
</evidence>